<dbReference type="AlphaFoldDB" id="A0A1F5LW44"/>
<keyword evidence="2" id="KW-1185">Reference proteome</keyword>
<proteinExistence type="predicted"/>
<sequence>MAYEICPERMVPSLKDKDREIGERINVFDGAVCLQYLADRFDVHGERSGYTAAERGAVFTCHAKSPTERSCFPFAMPWIFKFPGIDIKIWPNIEACSDRMLEHPAIQDDMNMSQVKTFGHDVTPEQTKTLNDAT</sequence>
<dbReference type="RefSeq" id="XP_022492616.1">
    <property type="nucleotide sequence ID" value="XM_022627346.1"/>
</dbReference>
<dbReference type="Gene3D" id="3.40.30.10">
    <property type="entry name" value="Glutaredoxin"/>
    <property type="match status" value="1"/>
</dbReference>
<name>A0A1F5LW44_PENAI</name>
<evidence type="ECO:0000313" key="1">
    <source>
        <dbReference type="EMBL" id="OGE57189.1"/>
    </source>
</evidence>
<dbReference type="Proteomes" id="UP000177622">
    <property type="component" value="Unassembled WGS sequence"/>
</dbReference>
<protein>
    <submittedName>
        <fullName evidence="1">Uncharacterized protein</fullName>
    </submittedName>
</protein>
<accession>A0A1F5LW44</accession>
<dbReference type="OrthoDB" id="1606438at2759"/>
<gene>
    <name evidence="1" type="ORF">PENARI_c002G03159</name>
</gene>
<dbReference type="GeneID" id="34572080"/>
<dbReference type="EMBL" id="LXJU01000002">
    <property type="protein sequence ID" value="OGE57189.1"/>
    <property type="molecule type" value="Genomic_DNA"/>
</dbReference>
<organism evidence="1 2">
    <name type="scientific">Penicillium arizonense</name>
    <dbReference type="NCBI Taxonomy" id="1835702"/>
    <lineage>
        <taxon>Eukaryota</taxon>
        <taxon>Fungi</taxon>
        <taxon>Dikarya</taxon>
        <taxon>Ascomycota</taxon>
        <taxon>Pezizomycotina</taxon>
        <taxon>Eurotiomycetes</taxon>
        <taxon>Eurotiomycetidae</taxon>
        <taxon>Eurotiales</taxon>
        <taxon>Aspergillaceae</taxon>
        <taxon>Penicillium</taxon>
    </lineage>
</organism>
<dbReference type="STRING" id="1835702.A0A1F5LW44"/>
<comment type="caution">
    <text evidence="1">The sequence shown here is derived from an EMBL/GenBank/DDBJ whole genome shotgun (WGS) entry which is preliminary data.</text>
</comment>
<reference evidence="1 2" key="1">
    <citation type="journal article" date="2016" name="Sci. Rep.">
        <title>Penicillium arizonense, a new, genome sequenced fungal species, reveals a high chemical diversity in secreted metabolites.</title>
        <authorList>
            <person name="Grijseels S."/>
            <person name="Nielsen J.C."/>
            <person name="Randelovic M."/>
            <person name="Nielsen J."/>
            <person name="Nielsen K.F."/>
            <person name="Workman M."/>
            <person name="Frisvad J.C."/>
        </authorList>
    </citation>
    <scope>NUCLEOTIDE SEQUENCE [LARGE SCALE GENOMIC DNA]</scope>
    <source>
        <strain evidence="1 2">CBS 141311</strain>
    </source>
</reference>
<evidence type="ECO:0000313" key="2">
    <source>
        <dbReference type="Proteomes" id="UP000177622"/>
    </source>
</evidence>